<evidence type="ECO:0000256" key="2">
    <source>
        <dbReference type="ARBA" id="ARBA00004298"/>
    </source>
</evidence>
<keyword evidence="11" id="KW-0496">Mitochondrion</keyword>
<dbReference type="Proteomes" id="UP001360953">
    <property type="component" value="Unassembled WGS sequence"/>
</dbReference>
<comment type="caution">
    <text evidence="14">The sequence shown here is derived from an EMBL/GenBank/DDBJ whole genome shotgun (WGS) entry which is preliminary data.</text>
</comment>
<evidence type="ECO:0000256" key="5">
    <source>
        <dbReference type="ARBA" id="ARBA00022448"/>
    </source>
</evidence>
<organism evidence="14 15">
    <name type="scientific">Phyllosticta citribraziliensis</name>
    <dbReference type="NCBI Taxonomy" id="989973"/>
    <lineage>
        <taxon>Eukaryota</taxon>
        <taxon>Fungi</taxon>
        <taxon>Dikarya</taxon>
        <taxon>Ascomycota</taxon>
        <taxon>Pezizomycotina</taxon>
        <taxon>Dothideomycetes</taxon>
        <taxon>Dothideomycetes incertae sedis</taxon>
        <taxon>Botryosphaeriales</taxon>
        <taxon>Phyllostictaceae</taxon>
        <taxon>Phyllosticta</taxon>
    </lineage>
</organism>
<dbReference type="PANTHER" id="PTHR17098">
    <property type="entry name" value="NADH-UBIQUINONE OXIDOREDUCTASE MWFE SUBUNIT"/>
    <property type="match status" value="1"/>
</dbReference>
<evidence type="ECO:0000313" key="14">
    <source>
        <dbReference type="EMBL" id="KAK7544223.1"/>
    </source>
</evidence>
<evidence type="ECO:0000256" key="6">
    <source>
        <dbReference type="ARBA" id="ARBA00022660"/>
    </source>
</evidence>
<sequence>MGIPFEALLPYGIIVGMFGVSSFGLSQVRRIQNGGKNWRYGIDKWDKYLLMRRDKRLTGYHRGQADRPIAPDGFELNNPWHLEPGYTGC</sequence>
<dbReference type="PANTHER" id="PTHR17098:SF2">
    <property type="entry name" value="NADH DEHYDROGENASE [UBIQUINONE] 1 ALPHA SUBCOMPLEX SUBUNIT 1"/>
    <property type="match status" value="1"/>
</dbReference>
<protein>
    <recommendedName>
        <fullName evidence="4">NADH dehydrogenase [ubiquinone] 1 alpha subcomplex subunit 1</fullName>
    </recommendedName>
</protein>
<dbReference type="InterPro" id="IPR017384">
    <property type="entry name" value="NADH_Ub_cplx-1_asu_su-1"/>
</dbReference>
<evidence type="ECO:0000256" key="10">
    <source>
        <dbReference type="ARBA" id="ARBA00022989"/>
    </source>
</evidence>
<keyword evidence="12 13" id="KW-0472">Membrane</keyword>
<keyword evidence="7 13" id="KW-0812">Transmembrane</keyword>
<reference evidence="14 15" key="1">
    <citation type="submission" date="2024-04" db="EMBL/GenBank/DDBJ databases">
        <title>Phyllosticta paracitricarpa is synonymous to the EU quarantine fungus P. citricarpa based on phylogenomic analyses.</title>
        <authorList>
            <consortium name="Lawrence Berkeley National Laboratory"/>
            <person name="Van ingen-buijs V.A."/>
            <person name="Van westerhoven A.C."/>
            <person name="Haridas S."/>
            <person name="Skiadas P."/>
            <person name="Martin F."/>
            <person name="Groenewald J.Z."/>
            <person name="Crous P.W."/>
            <person name="Seidl M.F."/>
        </authorList>
    </citation>
    <scope>NUCLEOTIDE SEQUENCE [LARGE SCALE GENOMIC DNA]</scope>
    <source>
        <strain evidence="14 15">CPC 17464</strain>
    </source>
</reference>
<gene>
    <name evidence="14" type="ORF">J3D65DRAFT_663486</name>
</gene>
<evidence type="ECO:0000256" key="11">
    <source>
        <dbReference type="ARBA" id="ARBA00023128"/>
    </source>
</evidence>
<dbReference type="EMBL" id="JBBPEH010000001">
    <property type="protein sequence ID" value="KAK7544223.1"/>
    <property type="molecule type" value="Genomic_DNA"/>
</dbReference>
<keyword evidence="10 13" id="KW-1133">Transmembrane helix</keyword>
<name>A0ABR1M8M0_9PEZI</name>
<evidence type="ECO:0000313" key="15">
    <source>
        <dbReference type="Proteomes" id="UP001360953"/>
    </source>
</evidence>
<comment type="function">
    <text evidence="1">Accessory subunit of the mitochondrial membrane respiratory chain NADH dehydrogenase (Complex I), that is believed not to be involved in catalysis. Complex I functions in the transfer of electrons from NADH to the respiratory chain. The immediate electron acceptor for the enzyme is believed to be ubiquinone.</text>
</comment>
<keyword evidence="9" id="KW-0249">Electron transport</keyword>
<proteinExistence type="inferred from homology"/>
<dbReference type="Pfam" id="PF15879">
    <property type="entry name" value="MWFE"/>
    <property type="match status" value="1"/>
</dbReference>
<dbReference type="RefSeq" id="XP_066659458.1">
    <property type="nucleotide sequence ID" value="XM_066802671.1"/>
</dbReference>
<keyword evidence="6" id="KW-0679">Respiratory chain</keyword>
<keyword evidence="15" id="KW-1185">Reference proteome</keyword>
<evidence type="ECO:0000256" key="1">
    <source>
        <dbReference type="ARBA" id="ARBA00003195"/>
    </source>
</evidence>
<keyword evidence="5" id="KW-0813">Transport</keyword>
<evidence type="ECO:0000256" key="4">
    <source>
        <dbReference type="ARBA" id="ARBA00016392"/>
    </source>
</evidence>
<evidence type="ECO:0000256" key="12">
    <source>
        <dbReference type="ARBA" id="ARBA00023136"/>
    </source>
</evidence>
<evidence type="ECO:0000256" key="3">
    <source>
        <dbReference type="ARBA" id="ARBA00009960"/>
    </source>
</evidence>
<accession>A0ABR1M8M0</accession>
<evidence type="ECO:0000256" key="9">
    <source>
        <dbReference type="ARBA" id="ARBA00022982"/>
    </source>
</evidence>
<evidence type="ECO:0000256" key="8">
    <source>
        <dbReference type="ARBA" id="ARBA00022792"/>
    </source>
</evidence>
<feature type="transmembrane region" description="Helical" evidence="13">
    <location>
        <begin position="7"/>
        <end position="26"/>
    </location>
</feature>
<comment type="subcellular location">
    <subcellularLocation>
        <location evidence="2">Mitochondrion inner membrane</location>
        <topology evidence="2">Single-pass membrane protein</topology>
        <orientation evidence="2">Matrix side</orientation>
    </subcellularLocation>
</comment>
<dbReference type="GeneID" id="92035577"/>
<evidence type="ECO:0000256" key="7">
    <source>
        <dbReference type="ARBA" id="ARBA00022692"/>
    </source>
</evidence>
<evidence type="ECO:0000256" key="13">
    <source>
        <dbReference type="SAM" id="Phobius"/>
    </source>
</evidence>
<comment type="similarity">
    <text evidence="3">Belongs to the complex I NDUFA1 subunit family.</text>
</comment>
<keyword evidence="8" id="KW-0999">Mitochondrion inner membrane</keyword>